<evidence type="ECO:0000313" key="4">
    <source>
        <dbReference type="Proteomes" id="UP000294530"/>
    </source>
</evidence>
<evidence type="ECO:0000313" key="3">
    <source>
        <dbReference type="EMBL" id="TDH70746.1"/>
    </source>
</evidence>
<accession>A0A976FQ01</accession>
<dbReference type="InterPro" id="IPR022542">
    <property type="entry name" value="FOCAD/RST1_DUF3730"/>
</dbReference>
<dbReference type="InterPro" id="IPR016024">
    <property type="entry name" value="ARM-type_fold"/>
</dbReference>
<dbReference type="KEGG" id="blac:94348904"/>
<dbReference type="GeneID" id="94348904"/>
<name>A0A976FQ01_BRELC</name>
<sequence>MNTGTKGNSTVAAVLKGLKQASASSSGPIFFDEAFRLLVDTTSLVETQKIVFGLQQCSKNSPLLTLDQTRSLYDGLQQAAAICTEPPRKAEFLGFVLFRQSINQLETQELTTLCRTVLQVLNANKRVLSGYMAALASADGAIFGMKLDFCRVQRVLELISTVFMAILTNPSETVERRVSVLNTVTSIAWHFDDSSSVRISVALLLVDALGLVTRSQFAETTYVAHVALAVNLLSSIRTRNDEVIELASRAALLVLDSMEYLICKDVGILPLLQSLTQLARCLPEAFWCSVFLTSAAYFLMDKFKAPLEEGLMLSVLRYALDFGLNVALDQKDKRSVYVEILLLPLSSMLTEHCFTSMELLQQVDAIKLKCDFVWKEGIVAPMTENSTHARSAILLVSNIETCQRWLSSLFQPKRSATLATSNDSTDKWLALLLMALLSDARSCVRACAGECLERQVNKNPNFWGATTTKAVVASLLYLTTQHSPSHDSSESMHRSGRWMTLCLYSLAGLAALTTETMRIIFRLIDNMKIMAKVRSMAIKLMYQVWLNEPRVFPKLEAMLLDSTTYDNDVELHVIKTATIKLLCEKNPELGVLFISCIQDFLENLLESVVSMAIDAITALCCGDCLDFYVAFKIIAQKMRKNKILCADKPLVQECLCHFYSLGGAECAANDKQAKKLLQQTWKFTDNENSKVRMLAYVTLSKFPLEIVELCEPSDIAVRQKIDEKSQRTESNLEAKLDGLLQRLQEENDSNVQHEIEKLAAKVIESVSLKLNAGIGRGKRMLTGGTRSQHQRRYGFQQTTSNSLISSSATREMKALLPLRAEVQSMALILADLSGFLLAYQPTTPINTIGVKRKDKLLRLATQNVDDFMKTVTSTLQSMELPWGSSCASADTNENCKDFVRTLVFMEGWWGFMATYLAMMEELAELKTPTGVDDADVVFRVFYEGAAGLLGLLLYDTSNKLGGALAAGALVGQLCDSKYWHKPQIRLMYEETINELSRLLALSMEQSRVFTVDSGNAHVSPLGAIIALQLSFGRRKIGANDCNNFLTLLNKIEKMFVEIYADTSSAFLAAFILLGRSHIAAVYLNGEELETSNNFQQRQQRVKTLAEYFLFTFLHNNTMQQNQHFFTHGNVLFPLSPATGAITSIDEIAATYKQNLSNGILLRWASMMGLALIASAFPNIGRMDWLDNLRKVLVFLWKSEKSTSIVAVALGPVLLQCVNYNMVHSSVLETFVATCNQRAANFDSKSLNAGFLTMSAAYILSCLNDFGGDRAFVQDQTNLAVGQIERFIKDSCGAVRSLMLSAVANFFYLPLGVSSLFVPNDLNMEGMLEMTLDLKSIAVLVKCTQSIHESERGISLAVLGAIARATDRIFVSQKNYSLEYEIRTLPSEKLLTKILNWLRNTKASTDNDLSPSKTSSKRSTAVSLLGCLTLAGSVLPPLDYSSLIHNVMLRFCSVDVSIACIKFAATQENCDDFVASKILSSKWFGNADAFLQSELILWISRAAFRVSAEILRCLILKTFGILNIIWRQDTCSRSSILLFNSWTTMFHDILNNEPIHEMPRISIKTVQEIILNRILKELPFGLHASNFVDQFATRVLSEVDFGKRGFAAVILTPAVSSPSIWSWWLNGVFFLNVAKGRLSSISKREASLVVQWIIRHDFTEWTDTVFINAHLQPIIAEIGALIAVSIKPSNAVALLLDVIDAFSRIFECSSQSNVVKRRVLFDLMAYIISWDVCTIYEQFQMIMPQFTSASVINAVDLLPFGFMKFAYDSETGLVLGEKLFSLLQRLTHKRTDDLDKFVDSLQTLCHQMHLASDDWYVLSSLAGEIKEMWSLKV</sequence>
<dbReference type="RefSeq" id="XP_067820245.1">
    <property type="nucleotide sequence ID" value="XM_067963233.1"/>
</dbReference>
<keyword evidence="4" id="KW-1185">Reference proteome</keyword>
<dbReference type="Proteomes" id="UP000294530">
    <property type="component" value="Unassembled WGS sequence"/>
</dbReference>
<dbReference type="SUPFAM" id="SSF48371">
    <property type="entry name" value="ARM repeat"/>
    <property type="match status" value="1"/>
</dbReference>
<organism evidence="3 4">
    <name type="scientific">Bremia lactucae</name>
    <name type="common">Lettuce downy mildew</name>
    <dbReference type="NCBI Taxonomy" id="4779"/>
    <lineage>
        <taxon>Eukaryota</taxon>
        <taxon>Sar</taxon>
        <taxon>Stramenopiles</taxon>
        <taxon>Oomycota</taxon>
        <taxon>Peronosporomycetes</taxon>
        <taxon>Peronosporales</taxon>
        <taxon>Peronosporaceae</taxon>
        <taxon>Bremia</taxon>
    </lineage>
</organism>
<dbReference type="Pfam" id="PF12530">
    <property type="entry name" value="DUF3730"/>
    <property type="match status" value="1"/>
</dbReference>
<keyword evidence="1" id="KW-0175">Coiled coil</keyword>
<comment type="caution">
    <text evidence="3">The sequence shown here is derived from an EMBL/GenBank/DDBJ whole genome shotgun (WGS) entry which is preliminary data.</text>
</comment>
<feature type="coiled-coil region" evidence="1">
    <location>
        <begin position="729"/>
        <end position="756"/>
    </location>
</feature>
<feature type="domain" description="DUF3730" evidence="2">
    <location>
        <begin position="499"/>
        <end position="699"/>
    </location>
</feature>
<dbReference type="EMBL" id="SHOA02000069">
    <property type="protein sequence ID" value="TDH70746.1"/>
    <property type="molecule type" value="Genomic_DNA"/>
</dbReference>
<evidence type="ECO:0000256" key="1">
    <source>
        <dbReference type="SAM" id="Coils"/>
    </source>
</evidence>
<evidence type="ECO:0000259" key="2">
    <source>
        <dbReference type="Pfam" id="PF12530"/>
    </source>
</evidence>
<dbReference type="OrthoDB" id="6125419at2759"/>
<proteinExistence type="predicted"/>
<gene>
    <name evidence="3" type="ORF">CCR75_005150</name>
</gene>
<reference evidence="3 4" key="1">
    <citation type="journal article" date="2021" name="Genome Biol.">
        <title>AFLAP: assembly-free linkage analysis pipeline using k-mers from genome sequencing data.</title>
        <authorList>
            <person name="Fletcher K."/>
            <person name="Zhang L."/>
            <person name="Gil J."/>
            <person name="Han R."/>
            <person name="Cavanaugh K."/>
            <person name="Michelmore R."/>
        </authorList>
    </citation>
    <scope>NUCLEOTIDE SEQUENCE [LARGE SCALE GENOMIC DNA]</scope>
    <source>
        <strain evidence="3 4">SF5</strain>
    </source>
</reference>
<protein>
    <recommendedName>
        <fullName evidence="2">DUF3730 domain-containing protein</fullName>
    </recommendedName>
</protein>